<gene>
    <name evidence="1" type="ORF">NCTC10797_05167</name>
</gene>
<sequence>MSDLVATPDAIRRYGDAAAAMATSVATAGSVDQAATMAVAAPVFGLIGQEFLVSYAIAQGNHLSSVMELAGVHAATAVTAHQSAAAYEASDAAAVAELGAATAPLQ</sequence>
<protein>
    <submittedName>
        <fullName evidence="1">Protein of uncharacterized function (DUF2580)</fullName>
    </submittedName>
</protein>
<accession>A0A4U8WH84</accession>
<name>A0A4U8WH84_9NOCA</name>
<evidence type="ECO:0000313" key="1">
    <source>
        <dbReference type="EMBL" id="VFB01349.1"/>
    </source>
</evidence>
<proteinExistence type="predicted"/>
<organism evidence="1 2">
    <name type="scientific">Nocardia cyriacigeorgica</name>
    <dbReference type="NCBI Taxonomy" id="135487"/>
    <lineage>
        <taxon>Bacteria</taxon>
        <taxon>Bacillati</taxon>
        <taxon>Actinomycetota</taxon>
        <taxon>Actinomycetes</taxon>
        <taxon>Mycobacteriales</taxon>
        <taxon>Nocardiaceae</taxon>
        <taxon>Nocardia</taxon>
    </lineage>
</organism>
<dbReference type="RefSeq" id="WP_036533296.1">
    <property type="nucleotide sequence ID" value="NZ_CP026746.1"/>
</dbReference>
<dbReference type="AlphaFoldDB" id="A0A4U8WH84"/>
<dbReference type="Proteomes" id="UP000290439">
    <property type="component" value="Chromosome"/>
</dbReference>
<dbReference type="GeneID" id="57067527"/>
<reference evidence="1 2" key="1">
    <citation type="submission" date="2019-02" db="EMBL/GenBank/DDBJ databases">
        <authorList>
            <consortium name="Pathogen Informatics"/>
        </authorList>
    </citation>
    <scope>NUCLEOTIDE SEQUENCE [LARGE SCALE GENOMIC DNA]</scope>
    <source>
        <strain evidence="1 2">3012STDY6756504</strain>
    </source>
</reference>
<dbReference type="EMBL" id="LR215973">
    <property type="protein sequence ID" value="VFB01349.1"/>
    <property type="molecule type" value="Genomic_DNA"/>
</dbReference>
<evidence type="ECO:0000313" key="2">
    <source>
        <dbReference type="Proteomes" id="UP000290439"/>
    </source>
</evidence>